<dbReference type="Proteomes" id="UP000288012">
    <property type="component" value="Unassembled WGS sequence"/>
</dbReference>
<dbReference type="PROSITE" id="PS50890">
    <property type="entry name" value="PUA"/>
    <property type="match status" value="1"/>
</dbReference>
<dbReference type="InterPro" id="IPR002478">
    <property type="entry name" value="PUA"/>
</dbReference>
<evidence type="ECO:0000259" key="10">
    <source>
        <dbReference type="Pfam" id="PF01472"/>
    </source>
</evidence>
<dbReference type="AlphaFoldDB" id="A0A433JGQ9"/>
<dbReference type="InterPro" id="IPR019797">
    <property type="entry name" value="Glutamate_5-kinase_CS"/>
</dbReference>
<dbReference type="RefSeq" id="WP_126954961.1">
    <property type="nucleotide sequence ID" value="NZ_RZGR01000043.1"/>
</dbReference>
<evidence type="ECO:0000256" key="2">
    <source>
        <dbReference type="ARBA" id="ARBA00022605"/>
    </source>
</evidence>
<dbReference type="Pfam" id="PF00696">
    <property type="entry name" value="AA_kinase"/>
    <property type="match status" value="1"/>
</dbReference>
<keyword evidence="12" id="KW-1185">Reference proteome</keyword>
<dbReference type="InterPro" id="IPR001048">
    <property type="entry name" value="Asp/Glu/Uridylate_kinase"/>
</dbReference>
<evidence type="ECO:0000259" key="9">
    <source>
        <dbReference type="Pfam" id="PF00696"/>
    </source>
</evidence>
<dbReference type="InterPro" id="IPR001057">
    <property type="entry name" value="Glu/AcGlu_kinase"/>
</dbReference>
<protein>
    <recommendedName>
        <fullName evidence="8">Glutamate 5-kinase</fullName>
        <ecNumber evidence="8">2.7.2.11</ecNumber>
    </recommendedName>
    <alternativeName>
        <fullName evidence="8">Gamma-glutamyl kinase</fullName>
        <shortName evidence="8">GK</shortName>
    </alternativeName>
</protein>
<name>A0A433JGQ9_9GAMM</name>
<dbReference type="EC" id="2.7.2.11" evidence="8"/>
<keyword evidence="7 8" id="KW-0067">ATP-binding</keyword>
<feature type="domain" description="PUA" evidence="10">
    <location>
        <begin position="293"/>
        <end position="342"/>
    </location>
</feature>
<reference evidence="11 12" key="1">
    <citation type="submission" date="2018-12" db="EMBL/GenBank/DDBJ databases">
        <title>Legionella sp,whole genome shotgun sequence.</title>
        <authorList>
            <person name="Wu H."/>
        </authorList>
    </citation>
    <scope>NUCLEOTIDE SEQUENCE [LARGE SCALE GENOMIC DNA]</scope>
    <source>
        <strain evidence="12">km714</strain>
    </source>
</reference>
<keyword evidence="2 8" id="KW-0028">Amino-acid biosynthesis</keyword>
<dbReference type="UniPathway" id="UPA00098">
    <property type="reaction ID" value="UER00359"/>
</dbReference>
<dbReference type="PANTHER" id="PTHR43654:SF1">
    <property type="entry name" value="ISOPENTENYL PHOSPHATE KINASE"/>
    <property type="match status" value="1"/>
</dbReference>
<dbReference type="HAMAP" id="MF_00456">
    <property type="entry name" value="ProB"/>
    <property type="match status" value="1"/>
</dbReference>
<comment type="subcellular location">
    <subcellularLocation>
        <location evidence="8">Cytoplasm</location>
    </subcellularLocation>
</comment>
<accession>A0A433JGQ9</accession>
<evidence type="ECO:0000256" key="4">
    <source>
        <dbReference type="ARBA" id="ARBA00022679"/>
    </source>
</evidence>
<dbReference type="CDD" id="cd04242">
    <property type="entry name" value="AAK_G5K_ProB"/>
    <property type="match status" value="1"/>
</dbReference>
<dbReference type="GO" id="GO:0003723">
    <property type="term" value="F:RNA binding"/>
    <property type="evidence" value="ECO:0007669"/>
    <property type="project" value="InterPro"/>
</dbReference>
<evidence type="ECO:0000256" key="6">
    <source>
        <dbReference type="ARBA" id="ARBA00022777"/>
    </source>
</evidence>
<dbReference type="PANTHER" id="PTHR43654">
    <property type="entry name" value="GLUTAMATE 5-KINASE"/>
    <property type="match status" value="1"/>
</dbReference>
<evidence type="ECO:0000256" key="7">
    <source>
        <dbReference type="ARBA" id="ARBA00022840"/>
    </source>
</evidence>
<dbReference type="SUPFAM" id="SSF53633">
    <property type="entry name" value="Carbamate kinase-like"/>
    <property type="match status" value="1"/>
</dbReference>
<dbReference type="InterPro" id="IPR015947">
    <property type="entry name" value="PUA-like_sf"/>
</dbReference>
<dbReference type="InterPro" id="IPR041739">
    <property type="entry name" value="G5K_ProB"/>
</dbReference>
<dbReference type="InterPro" id="IPR036393">
    <property type="entry name" value="AceGlu_kinase-like_sf"/>
</dbReference>
<evidence type="ECO:0000256" key="1">
    <source>
        <dbReference type="ARBA" id="ARBA00022490"/>
    </source>
</evidence>
<dbReference type="InterPro" id="IPR011529">
    <property type="entry name" value="Glu_5kinase"/>
</dbReference>
<dbReference type="PIRSF" id="PIRSF000729">
    <property type="entry name" value="GK"/>
    <property type="match status" value="1"/>
</dbReference>
<evidence type="ECO:0000313" key="11">
    <source>
        <dbReference type="EMBL" id="RUQ81011.1"/>
    </source>
</evidence>
<gene>
    <name evidence="8 11" type="primary">proB</name>
    <name evidence="11" type="ORF">EKM59_10865</name>
</gene>
<dbReference type="PROSITE" id="PS00902">
    <property type="entry name" value="GLUTAMATE_5_KINASE"/>
    <property type="match status" value="1"/>
</dbReference>
<evidence type="ECO:0000256" key="8">
    <source>
        <dbReference type="HAMAP-Rule" id="MF_00456"/>
    </source>
</evidence>
<organism evidence="11 12">
    <name type="scientific">Legionella septentrionalis</name>
    <dbReference type="NCBI Taxonomy" id="2498109"/>
    <lineage>
        <taxon>Bacteria</taxon>
        <taxon>Pseudomonadati</taxon>
        <taxon>Pseudomonadota</taxon>
        <taxon>Gammaproteobacteria</taxon>
        <taxon>Legionellales</taxon>
        <taxon>Legionellaceae</taxon>
        <taxon>Legionella</taxon>
    </lineage>
</organism>
<dbReference type="Gene3D" id="2.30.130.10">
    <property type="entry name" value="PUA domain"/>
    <property type="match status" value="1"/>
</dbReference>
<sequence length="355" mass="39081">MKLVIKVGTQSILAADGTPFEPVMEHLVEQIALFKKDGHQVVLVSSGAVGSGRKIAEQLLGRTYGNAIGEKQVLASLGQPELMHRYALMCKKHGLLAAQLLLTKQDFHTRQHYLNIARLLHEVFNHKIIIPIINENDSVAIEELMFTDNDELAGLIAAQVNADKLIILSNISGVYTAHPAKAGAELISCIHPDDQWPEVSALKSQHGRGGMLSKLAIARKMSSLGITTHILSMDMPSVLTRILNDEPIGTKILPRKKKSPLKRWIAFSEKQAGSITVNPCLFAILKENLRIISLLPVGIQSCHGNFKRGDLIEILGPNQERLGVGIARYGAEKLQELLGQKGKPVFIHYDHLHIF</sequence>
<dbReference type="NCBIfam" id="TIGR01027">
    <property type="entry name" value="proB"/>
    <property type="match status" value="1"/>
</dbReference>
<comment type="caution">
    <text evidence="8">Lacks conserved residue(s) required for the propagation of feature annotation.</text>
</comment>
<evidence type="ECO:0000313" key="12">
    <source>
        <dbReference type="Proteomes" id="UP000288012"/>
    </source>
</evidence>
<feature type="domain" description="Aspartate/glutamate/uridylate kinase" evidence="9">
    <location>
        <begin position="1"/>
        <end position="232"/>
    </location>
</feature>
<feature type="binding site" evidence="8">
    <location>
        <position position="137"/>
    </location>
    <ligand>
        <name>substrate</name>
    </ligand>
</feature>
<dbReference type="Pfam" id="PF01472">
    <property type="entry name" value="PUA"/>
    <property type="match status" value="1"/>
</dbReference>
<dbReference type="GO" id="GO:0004349">
    <property type="term" value="F:glutamate 5-kinase activity"/>
    <property type="evidence" value="ECO:0007669"/>
    <property type="project" value="UniProtKB-UniRule"/>
</dbReference>
<dbReference type="GO" id="GO:0055129">
    <property type="term" value="P:L-proline biosynthetic process"/>
    <property type="evidence" value="ECO:0007669"/>
    <property type="project" value="UniProtKB-UniRule"/>
</dbReference>
<comment type="catalytic activity">
    <reaction evidence="8">
        <text>L-glutamate + ATP = L-glutamyl 5-phosphate + ADP</text>
        <dbReference type="Rhea" id="RHEA:14877"/>
        <dbReference type="ChEBI" id="CHEBI:29985"/>
        <dbReference type="ChEBI" id="CHEBI:30616"/>
        <dbReference type="ChEBI" id="CHEBI:58274"/>
        <dbReference type="ChEBI" id="CHEBI:456216"/>
        <dbReference type="EC" id="2.7.2.11"/>
    </reaction>
</comment>
<dbReference type="InterPro" id="IPR036974">
    <property type="entry name" value="PUA_sf"/>
</dbReference>
<dbReference type="GO" id="GO:0005524">
    <property type="term" value="F:ATP binding"/>
    <property type="evidence" value="ECO:0007669"/>
    <property type="project" value="UniProtKB-KW"/>
</dbReference>
<feature type="binding site" evidence="8">
    <location>
        <position position="149"/>
    </location>
    <ligand>
        <name>substrate</name>
    </ligand>
</feature>
<keyword evidence="1 8" id="KW-0963">Cytoplasm</keyword>
<evidence type="ECO:0000256" key="5">
    <source>
        <dbReference type="ARBA" id="ARBA00022741"/>
    </source>
</evidence>
<evidence type="ECO:0000256" key="3">
    <source>
        <dbReference type="ARBA" id="ARBA00022650"/>
    </source>
</evidence>
<comment type="similarity">
    <text evidence="8">Belongs to the glutamate 5-kinase family.</text>
</comment>
<comment type="caution">
    <text evidence="11">The sequence shown here is derived from an EMBL/GenBank/DDBJ whole genome shotgun (WGS) entry which is preliminary data.</text>
</comment>
<feature type="binding site" evidence="8">
    <location>
        <position position="6"/>
    </location>
    <ligand>
        <name>ATP</name>
        <dbReference type="ChEBI" id="CHEBI:30616"/>
    </ligand>
</feature>
<dbReference type="EMBL" id="RZGR01000043">
    <property type="protein sequence ID" value="RUQ81011.1"/>
    <property type="molecule type" value="Genomic_DNA"/>
</dbReference>
<dbReference type="CDD" id="cd21157">
    <property type="entry name" value="PUA_G5K"/>
    <property type="match status" value="1"/>
</dbReference>
<dbReference type="SUPFAM" id="SSF88697">
    <property type="entry name" value="PUA domain-like"/>
    <property type="match status" value="1"/>
</dbReference>
<feature type="binding site" evidence="8">
    <location>
        <position position="46"/>
    </location>
    <ligand>
        <name>substrate</name>
    </ligand>
</feature>
<proteinExistence type="inferred from homology"/>
<dbReference type="InterPro" id="IPR005715">
    <property type="entry name" value="Glu_5kinase/COase_Synthase"/>
</dbReference>
<dbReference type="Gene3D" id="3.40.1160.10">
    <property type="entry name" value="Acetylglutamate kinase-like"/>
    <property type="match status" value="1"/>
</dbReference>
<dbReference type="PRINTS" id="PR00474">
    <property type="entry name" value="GLU5KINASE"/>
</dbReference>
<dbReference type="GO" id="GO:0005829">
    <property type="term" value="C:cytosol"/>
    <property type="evidence" value="ECO:0007669"/>
    <property type="project" value="TreeGrafter"/>
</dbReference>
<keyword evidence="6 8" id="KW-0418">Kinase</keyword>
<keyword evidence="4 8" id="KW-0808">Transferase</keyword>
<dbReference type="FunFam" id="3.40.1160.10:FF:000006">
    <property type="entry name" value="Glutamate 5-kinase"/>
    <property type="match status" value="1"/>
</dbReference>
<comment type="function">
    <text evidence="8">Catalyzes the transfer of a phosphate group to glutamate to form L-glutamate 5-phosphate.</text>
</comment>
<keyword evidence="5 8" id="KW-0547">Nucleotide-binding</keyword>
<keyword evidence="3 8" id="KW-0641">Proline biosynthesis</keyword>
<comment type="pathway">
    <text evidence="8">Amino-acid biosynthesis; L-proline biosynthesis; L-glutamate 5-semialdehyde from L-glutamate: step 1/2.</text>
</comment>